<feature type="transmembrane region" description="Helical" evidence="6">
    <location>
        <begin position="201"/>
        <end position="221"/>
    </location>
</feature>
<accession>A0A318S9A9</accession>
<feature type="transmembrane region" description="Helical" evidence="6">
    <location>
        <begin position="113"/>
        <end position="133"/>
    </location>
</feature>
<dbReference type="GO" id="GO:0005886">
    <property type="term" value="C:plasma membrane"/>
    <property type="evidence" value="ECO:0007669"/>
    <property type="project" value="UniProtKB-SubCell"/>
</dbReference>
<feature type="domain" description="EamA" evidence="7">
    <location>
        <begin position="6"/>
        <end position="132"/>
    </location>
</feature>
<keyword evidence="2" id="KW-1003">Cell membrane</keyword>
<dbReference type="OrthoDB" id="9804865at2"/>
<dbReference type="EMBL" id="QJSX01000002">
    <property type="protein sequence ID" value="PYE55801.1"/>
    <property type="molecule type" value="Genomic_DNA"/>
</dbReference>
<evidence type="ECO:0000256" key="2">
    <source>
        <dbReference type="ARBA" id="ARBA00022475"/>
    </source>
</evidence>
<sequence length="292" mass="31012">MSPHALGIVLLVFVTVVWGSTFPIVKGATDTLAPATLLAWRFTLAMVVLVPFLLRTTRLLWRDGFVLGVWLTIGYASQTLGLQTTSANRAAFITGLSVVLVPLWLAGTAKQKLSVRLWGAAFFALAGIGLLSWEGGALVIGDAWVLLCALSYAGYILALEKLAAEHASLQLTAVQVAATGLLCWAWAIFSGGAIVPSGADQWLPLLYLGLVATAFTTFLQTVGQRRVTAPEAAIIYALEPVTASVFSFLLLKERVGLRGLAGGALVVLAMVLSQLPDKTDKRAKVRDHGLAE</sequence>
<evidence type="ECO:0000259" key="7">
    <source>
        <dbReference type="Pfam" id="PF00892"/>
    </source>
</evidence>
<dbReference type="PANTHER" id="PTHR42920:SF5">
    <property type="entry name" value="EAMA DOMAIN-CONTAINING PROTEIN"/>
    <property type="match status" value="1"/>
</dbReference>
<feature type="transmembrane region" description="Helical" evidence="6">
    <location>
        <begin position="139"/>
        <end position="159"/>
    </location>
</feature>
<protein>
    <submittedName>
        <fullName evidence="8">Threonine/homoserine efflux transporter RhtA</fullName>
    </submittedName>
</protein>
<feature type="transmembrane region" description="Helical" evidence="6">
    <location>
        <begin position="89"/>
        <end position="106"/>
    </location>
</feature>
<feature type="transmembrane region" description="Helical" evidence="6">
    <location>
        <begin position="35"/>
        <end position="54"/>
    </location>
</feature>
<evidence type="ECO:0000256" key="3">
    <source>
        <dbReference type="ARBA" id="ARBA00022692"/>
    </source>
</evidence>
<evidence type="ECO:0000256" key="5">
    <source>
        <dbReference type="ARBA" id="ARBA00023136"/>
    </source>
</evidence>
<dbReference type="RefSeq" id="WP_110885348.1">
    <property type="nucleotide sequence ID" value="NZ_QJSX01000002.1"/>
</dbReference>
<feature type="domain" description="EamA" evidence="7">
    <location>
        <begin position="140"/>
        <end position="272"/>
    </location>
</feature>
<feature type="transmembrane region" description="Helical" evidence="6">
    <location>
        <begin position="59"/>
        <end position="77"/>
    </location>
</feature>
<comment type="caution">
    <text evidence="8">The sequence shown here is derived from an EMBL/GenBank/DDBJ whole genome shotgun (WGS) entry which is preliminary data.</text>
</comment>
<reference evidence="8 9" key="1">
    <citation type="submission" date="2018-06" db="EMBL/GenBank/DDBJ databases">
        <title>Genomic Encyclopedia of Type Strains, Phase IV (KMG-IV): sequencing the most valuable type-strain genomes for metagenomic binning, comparative biology and taxonomic classification.</title>
        <authorList>
            <person name="Goeker M."/>
        </authorList>
    </citation>
    <scope>NUCLEOTIDE SEQUENCE [LARGE SCALE GENOMIC DNA]</scope>
    <source>
        <strain evidence="8 9">DSM 18048</strain>
    </source>
</reference>
<keyword evidence="5 6" id="KW-0472">Membrane</keyword>
<evidence type="ECO:0000256" key="6">
    <source>
        <dbReference type="SAM" id="Phobius"/>
    </source>
</evidence>
<dbReference type="SUPFAM" id="SSF103481">
    <property type="entry name" value="Multidrug resistance efflux transporter EmrE"/>
    <property type="match status" value="2"/>
</dbReference>
<dbReference type="Pfam" id="PF00892">
    <property type="entry name" value="EamA"/>
    <property type="match status" value="2"/>
</dbReference>
<dbReference type="InterPro" id="IPR051258">
    <property type="entry name" value="Diverse_Substrate_Transporter"/>
</dbReference>
<comment type="subcellular location">
    <subcellularLocation>
        <location evidence="1">Cell membrane</location>
        <topology evidence="1">Multi-pass membrane protein</topology>
    </subcellularLocation>
</comment>
<dbReference type="InterPro" id="IPR000620">
    <property type="entry name" value="EamA_dom"/>
</dbReference>
<name>A0A318S9A9_9DEIO</name>
<dbReference type="PANTHER" id="PTHR42920">
    <property type="entry name" value="OS03G0707200 PROTEIN-RELATED"/>
    <property type="match status" value="1"/>
</dbReference>
<proteinExistence type="predicted"/>
<dbReference type="Proteomes" id="UP000248326">
    <property type="component" value="Unassembled WGS sequence"/>
</dbReference>
<evidence type="ECO:0000256" key="1">
    <source>
        <dbReference type="ARBA" id="ARBA00004651"/>
    </source>
</evidence>
<evidence type="ECO:0000313" key="8">
    <source>
        <dbReference type="EMBL" id="PYE55801.1"/>
    </source>
</evidence>
<evidence type="ECO:0000256" key="4">
    <source>
        <dbReference type="ARBA" id="ARBA00022989"/>
    </source>
</evidence>
<organism evidence="8 9">
    <name type="scientific">Deinococcus yavapaiensis KR-236</name>
    <dbReference type="NCBI Taxonomy" id="694435"/>
    <lineage>
        <taxon>Bacteria</taxon>
        <taxon>Thermotogati</taxon>
        <taxon>Deinococcota</taxon>
        <taxon>Deinococci</taxon>
        <taxon>Deinococcales</taxon>
        <taxon>Deinococcaceae</taxon>
        <taxon>Deinococcus</taxon>
    </lineage>
</organism>
<gene>
    <name evidence="8" type="ORF">DES52_102166</name>
</gene>
<dbReference type="InterPro" id="IPR037185">
    <property type="entry name" value="EmrE-like"/>
</dbReference>
<keyword evidence="4 6" id="KW-1133">Transmembrane helix</keyword>
<feature type="transmembrane region" description="Helical" evidence="6">
    <location>
        <begin position="257"/>
        <end position="276"/>
    </location>
</feature>
<evidence type="ECO:0000313" key="9">
    <source>
        <dbReference type="Proteomes" id="UP000248326"/>
    </source>
</evidence>
<feature type="transmembrane region" description="Helical" evidence="6">
    <location>
        <begin position="233"/>
        <end position="251"/>
    </location>
</feature>
<dbReference type="AlphaFoldDB" id="A0A318S9A9"/>
<feature type="transmembrane region" description="Helical" evidence="6">
    <location>
        <begin position="171"/>
        <end position="195"/>
    </location>
</feature>
<keyword evidence="9" id="KW-1185">Reference proteome</keyword>
<keyword evidence="3 6" id="KW-0812">Transmembrane</keyword>